<sequence>MTVPILISTYLAASLDMPLMDAPLTRADAALGLHWIAFIQFVDAHPTFAHVLAVAYSSFGIQLLVLPLILGAAGRYARCYTMILSYGVICYISSFVSIWFPALGTYSTYGVTQHQLQSINAYYGFAFLGDFTAVRQQAEFVLSATDAYGIVTFPSVHAAVAFLCAWAAWDLKPVRYFFIAWNVLMGISAVSHANHYLVDVIAGVAVAGFSIYAVSQVLRHMGQAHWSVLRPSAALPLPVSDGHNKSGSPPLPS</sequence>
<name>A0ABU4Y0V2_9HYPH</name>
<keyword evidence="1" id="KW-0812">Transmembrane</keyword>
<gene>
    <name evidence="3" type="ORF">RFN28_19205</name>
</gene>
<feature type="transmembrane region" description="Helical" evidence="1">
    <location>
        <begin position="176"/>
        <end position="194"/>
    </location>
</feature>
<comment type="caution">
    <text evidence="3">The sequence shown here is derived from an EMBL/GenBank/DDBJ whole genome shotgun (WGS) entry which is preliminary data.</text>
</comment>
<evidence type="ECO:0000256" key="1">
    <source>
        <dbReference type="SAM" id="Phobius"/>
    </source>
</evidence>
<dbReference type="RefSeq" id="WP_320288893.1">
    <property type="nucleotide sequence ID" value="NZ_JAVIIW010000022.1"/>
</dbReference>
<keyword evidence="4" id="KW-1185">Reference proteome</keyword>
<organism evidence="3 4">
    <name type="scientific">Mesorhizobium album</name>
    <dbReference type="NCBI Taxonomy" id="3072314"/>
    <lineage>
        <taxon>Bacteria</taxon>
        <taxon>Pseudomonadati</taxon>
        <taxon>Pseudomonadota</taxon>
        <taxon>Alphaproteobacteria</taxon>
        <taxon>Hyphomicrobiales</taxon>
        <taxon>Phyllobacteriaceae</taxon>
        <taxon>Mesorhizobium</taxon>
    </lineage>
</organism>
<keyword evidence="1" id="KW-1133">Transmembrane helix</keyword>
<protein>
    <submittedName>
        <fullName evidence="3">Phosphatase PAP2 family protein</fullName>
    </submittedName>
</protein>
<dbReference type="Pfam" id="PF14378">
    <property type="entry name" value="PAP2_3"/>
    <property type="match status" value="1"/>
</dbReference>
<dbReference type="InterPro" id="IPR026841">
    <property type="entry name" value="Aur1/Ipt1"/>
</dbReference>
<dbReference type="EMBL" id="JAVIIW010000022">
    <property type="protein sequence ID" value="MDX8480574.1"/>
    <property type="molecule type" value="Genomic_DNA"/>
</dbReference>
<feature type="transmembrane region" description="Helical" evidence="1">
    <location>
        <begin position="200"/>
        <end position="218"/>
    </location>
</feature>
<feature type="domain" description="Inositolphosphotransferase Aur1/Ipt1" evidence="2">
    <location>
        <begin position="24"/>
        <end position="212"/>
    </location>
</feature>
<dbReference type="Proteomes" id="UP001287059">
    <property type="component" value="Unassembled WGS sequence"/>
</dbReference>
<evidence type="ECO:0000259" key="2">
    <source>
        <dbReference type="Pfam" id="PF14378"/>
    </source>
</evidence>
<feature type="transmembrane region" description="Helical" evidence="1">
    <location>
        <begin position="147"/>
        <end position="169"/>
    </location>
</feature>
<accession>A0ABU4Y0V2</accession>
<reference evidence="3 4" key="1">
    <citation type="submission" date="2023-08" db="EMBL/GenBank/DDBJ databases">
        <title>Implementing the SeqCode for naming new Mesorhizobium species isolated from Vachellia karroo root nodules.</title>
        <authorList>
            <person name="Van Lill M."/>
        </authorList>
    </citation>
    <scope>NUCLEOTIDE SEQUENCE [LARGE SCALE GENOMIC DNA]</scope>
    <source>
        <strain evidence="3 4">VK24D</strain>
    </source>
</reference>
<keyword evidence="1" id="KW-0472">Membrane</keyword>
<feature type="transmembrane region" description="Helical" evidence="1">
    <location>
        <begin position="83"/>
        <end position="102"/>
    </location>
</feature>
<evidence type="ECO:0000313" key="3">
    <source>
        <dbReference type="EMBL" id="MDX8480574.1"/>
    </source>
</evidence>
<evidence type="ECO:0000313" key="4">
    <source>
        <dbReference type="Proteomes" id="UP001287059"/>
    </source>
</evidence>
<feature type="transmembrane region" description="Helical" evidence="1">
    <location>
        <begin position="51"/>
        <end position="71"/>
    </location>
</feature>
<proteinExistence type="predicted"/>